<protein>
    <submittedName>
        <fullName evidence="2">Uncharacterized protein</fullName>
    </submittedName>
</protein>
<feature type="region of interest" description="Disordered" evidence="1">
    <location>
        <begin position="196"/>
        <end position="222"/>
    </location>
</feature>
<comment type="caution">
    <text evidence="2">The sequence shown here is derived from an EMBL/GenBank/DDBJ whole genome shotgun (WGS) entry which is preliminary data.</text>
</comment>
<organism evidence="2 3">
    <name type="scientific">Arachis hypogaea</name>
    <name type="common">Peanut</name>
    <dbReference type="NCBI Taxonomy" id="3818"/>
    <lineage>
        <taxon>Eukaryota</taxon>
        <taxon>Viridiplantae</taxon>
        <taxon>Streptophyta</taxon>
        <taxon>Embryophyta</taxon>
        <taxon>Tracheophyta</taxon>
        <taxon>Spermatophyta</taxon>
        <taxon>Magnoliopsida</taxon>
        <taxon>eudicotyledons</taxon>
        <taxon>Gunneridae</taxon>
        <taxon>Pentapetalae</taxon>
        <taxon>rosids</taxon>
        <taxon>fabids</taxon>
        <taxon>Fabales</taxon>
        <taxon>Fabaceae</taxon>
        <taxon>Papilionoideae</taxon>
        <taxon>50 kb inversion clade</taxon>
        <taxon>dalbergioids sensu lato</taxon>
        <taxon>Dalbergieae</taxon>
        <taxon>Pterocarpus clade</taxon>
        <taxon>Arachis</taxon>
    </lineage>
</organism>
<dbReference type="Proteomes" id="UP000289738">
    <property type="component" value="Chromosome A08"/>
</dbReference>
<evidence type="ECO:0000313" key="2">
    <source>
        <dbReference type="EMBL" id="RYR44786.1"/>
    </source>
</evidence>
<reference evidence="2 3" key="1">
    <citation type="submission" date="2019-01" db="EMBL/GenBank/DDBJ databases">
        <title>Sequencing of cultivated peanut Arachis hypogaea provides insights into genome evolution and oil improvement.</title>
        <authorList>
            <person name="Chen X."/>
        </authorList>
    </citation>
    <scope>NUCLEOTIDE SEQUENCE [LARGE SCALE GENOMIC DNA]</scope>
    <source>
        <strain evidence="3">cv. Fuhuasheng</strain>
        <tissue evidence="2">Leaves</tissue>
    </source>
</reference>
<sequence>MKTKDRLLKLLDSEATLAEMFKYTHTLKENKEIFESYIQRLKATTQQSQQGGEDTANGSATVVVNPDAVWHETALAPNKNRIYEMRSFFASNLRTSTFKPSSGSATIRVVEPEEGVDLELADAVYRGLDGGVSSPNTAGINPVGGSSPAGGGSGPAGGSGPTVGGNSPAGGIRISLPSASPTRAMISCKGRRCNQNASGAITGRDDEEPTGIELEAAGITVE</sequence>
<gene>
    <name evidence="2" type="ORF">Ahy_A08g041057</name>
</gene>
<proteinExistence type="predicted"/>
<feature type="compositionally biased region" description="Gly residues" evidence="1">
    <location>
        <begin position="147"/>
        <end position="163"/>
    </location>
</feature>
<dbReference type="AlphaFoldDB" id="A0A445C1I9"/>
<evidence type="ECO:0000313" key="3">
    <source>
        <dbReference type="Proteomes" id="UP000289738"/>
    </source>
</evidence>
<evidence type="ECO:0000256" key="1">
    <source>
        <dbReference type="SAM" id="MobiDB-lite"/>
    </source>
</evidence>
<accession>A0A445C1I9</accession>
<keyword evidence="3" id="KW-1185">Reference proteome</keyword>
<dbReference type="EMBL" id="SDMP01000008">
    <property type="protein sequence ID" value="RYR44786.1"/>
    <property type="molecule type" value="Genomic_DNA"/>
</dbReference>
<name>A0A445C1I9_ARAHY</name>
<feature type="region of interest" description="Disordered" evidence="1">
    <location>
        <begin position="136"/>
        <end position="177"/>
    </location>
</feature>